<protein>
    <submittedName>
        <fullName evidence="1">Uncharacterized protein</fullName>
    </submittedName>
</protein>
<evidence type="ECO:0000313" key="1">
    <source>
        <dbReference type="EMBL" id="KHN84074.1"/>
    </source>
</evidence>
<proteinExistence type="predicted"/>
<organism evidence="1 2">
    <name type="scientific">Toxocara canis</name>
    <name type="common">Canine roundworm</name>
    <dbReference type="NCBI Taxonomy" id="6265"/>
    <lineage>
        <taxon>Eukaryota</taxon>
        <taxon>Metazoa</taxon>
        <taxon>Ecdysozoa</taxon>
        <taxon>Nematoda</taxon>
        <taxon>Chromadorea</taxon>
        <taxon>Rhabditida</taxon>
        <taxon>Spirurina</taxon>
        <taxon>Ascaridomorpha</taxon>
        <taxon>Ascaridoidea</taxon>
        <taxon>Toxocaridae</taxon>
        <taxon>Toxocara</taxon>
    </lineage>
</organism>
<dbReference type="EMBL" id="JPKZ01001073">
    <property type="protein sequence ID" value="KHN84074.1"/>
    <property type="molecule type" value="Genomic_DNA"/>
</dbReference>
<reference evidence="1 2" key="1">
    <citation type="submission" date="2014-11" db="EMBL/GenBank/DDBJ databases">
        <title>Genetic blueprint of the zoonotic pathogen Toxocara canis.</title>
        <authorList>
            <person name="Zhu X.-Q."/>
            <person name="Korhonen P.K."/>
            <person name="Cai H."/>
            <person name="Young N.D."/>
            <person name="Nejsum P."/>
            <person name="von Samson-Himmelstjerna G."/>
            <person name="Boag P.R."/>
            <person name="Tan P."/>
            <person name="Li Q."/>
            <person name="Min J."/>
            <person name="Yang Y."/>
            <person name="Wang X."/>
            <person name="Fang X."/>
            <person name="Hall R.S."/>
            <person name="Hofmann A."/>
            <person name="Sternberg P.W."/>
            <person name="Jex A.R."/>
            <person name="Gasser R.B."/>
        </authorList>
    </citation>
    <scope>NUCLEOTIDE SEQUENCE [LARGE SCALE GENOMIC DNA]</scope>
    <source>
        <strain evidence="1">PN_DK_2014</strain>
    </source>
</reference>
<keyword evidence="2" id="KW-1185">Reference proteome</keyword>
<dbReference type="AlphaFoldDB" id="A0A0B2VRX2"/>
<dbReference type="Proteomes" id="UP000031036">
    <property type="component" value="Unassembled WGS sequence"/>
</dbReference>
<gene>
    <name evidence="1" type="ORF">Tcan_09221</name>
</gene>
<name>A0A0B2VRX2_TOXCA</name>
<sequence length="141" mass="15557">MATVNFSRHVSISSIPCKSSSNDGVASIAFSSFPLFKSRTRLIAIDIFLSLVYRLTFNVEQNCLVLYLTSSDGTSLRLPAPHFVDSASSRLIVPHVVDNTVPHLGHHVLTVGALLPPGNQYILKVVKFNWPVLFFDRRCSG</sequence>
<comment type="caution">
    <text evidence="1">The sequence shown here is derived from an EMBL/GenBank/DDBJ whole genome shotgun (WGS) entry which is preliminary data.</text>
</comment>
<accession>A0A0B2VRX2</accession>
<evidence type="ECO:0000313" key="2">
    <source>
        <dbReference type="Proteomes" id="UP000031036"/>
    </source>
</evidence>